<protein>
    <submittedName>
        <fullName evidence="2">Cell wall hydrolyses involved in spore germination</fullName>
    </submittedName>
</protein>
<dbReference type="InterPro" id="IPR042047">
    <property type="entry name" value="SleB_dom1"/>
</dbReference>
<reference evidence="2 3" key="1">
    <citation type="submission" date="2016-03" db="EMBL/GenBank/DDBJ databases">
        <title>Draft genome sequence of Acetobacter malorum CECT 7742, a strain isolated from strawberry vinegar.</title>
        <authorList>
            <person name="Sainz F."/>
            <person name="Mas A."/>
            <person name="Torija M.J."/>
        </authorList>
    </citation>
    <scope>NUCLEOTIDE SEQUENCE [LARGE SCALE GENOMIC DNA]</scope>
    <source>
        <strain evidence="2 3">CECT 7742</strain>
    </source>
</reference>
<dbReference type="PATRIC" id="fig|178901.16.peg.3730"/>
<comment type="caution">
    <text evidence="2">The sequence shown here is derived from an EMBL/GenBank/DDBJ whole genome shotgun (WGS) entry which is preliminary data.</text>
</comment>
<gene>
    <name evidence="2" type="ORF">Amal_03488</name>
</gene>
<organism evidence="2 3">
    <name type="scientific">Acetobacter malorum</name>
    <dbReference type="NCBI Taxonomy" id="178901"/>
    <lineage>
        <taxon>Bacteria</taxon>
        <taxon>Pseudomonadati</taxon>
        <taxon>Pseudomonadota</taxon>
        <taxon>Alphaproteobacteria</taxon>
        <taxon>Acetobacterales</taxon>
        <taxon>Acetobacteraceae</taxon>
        <taxon>Acetobacter</taxon>
    </lineage>
</organism>
<sequence length="144" mass="16211">MTPTLPITDFAQAAARTTWGEARGEGKRGMQAVLNVIGNRATHPGWWGHDIAGVCQAHAQFSCWNTNDPNREKLLTVTYSDMQFREALALASCLVKGCLPDLTGAADHYYDWRGQRPRWAQDRFYKCTIGHHRFYRVGLRGDGT</sequence>
<dbReference type="Pfam" id="PF07486">
    <property type="entry name" value="Hydrolase_2"/>
    <property type="match status" value="1"/>
</dbReference>
<evidence type="ECO:0000313" key="3">
    <source>
        <dbReference type="Proteomes" id="UP000077349"/>
    </source>
</evidence>
<dbReference type="AlphaFoldDB" id="A0A177G4S0"/>
<evidence type="ECO:0000313" key="2">
    <source>
        <dbReference type="EMBL" id="OAG75339.1"/>
    </source>
</evidence>
<dbReference type="Proteomes" id="UP000077349">
    <property type="component" value="Unassembled WGS sequence"/>
</dbReference>
<dbReference type="Gene3D" id="1.10.10.2520">
    <property type="entry name" value="Cell wall hydrolase SleB, domain 1"/>
    <property type="match status" value="1"/>
</dbReference>
<dbReference type="EMBL" id="LVHD01000066">
    <property type="protein sequence ID" value="OAG75339.1"/>
    <property type="molecule type" value="Genomic_DNA"/>
</dbReference>
<evidence type="ECO:0000259" key="1">
    <source>
        <dbReference type="Pfam" id="PF07486"/>
    </source>
</evidence>
<name>A0A177G4S0_9PROT</name>
<accession>A0A177G4S0</accession>
<feature type="domain" description="Cell wall hydrolase SleB" evidence="1">
    <location>
        <begin position="24"/>
        <end position="135"/>
    </location>
</feature>
<proteinExistence type="predicted"/>
<dbReference type="InterPro" id="IPR011105">
    <property type="entry name" value="Cell_wall_hydrolase_SleB"/>
</dbReference>
<dbReference type="GO" id="GO:0016787">
    <property type="term" value="F:hydrolase activity"/>
    <property type="evidence" value="ECO:0007669"/>
    <property type="project" value="InterPro"/>
</dbReference>